<proteinExistence type="predicted"/>
<dbReference type="Pfam" id="PF25000">
    <property type="entry name" value="DUF7779"/>
    <property type="match status" value="1"/>
</dbReference>
<keyword evidence="3" id="KW-1185">Reference proteome</keyword>
<dbReference type="EMBL" id="JAPNUD010000042">
    <property type="protein sequence ID" value="MDA0642477.1"/>
    <property type="molecule type" value="Genomic_DNA"/>
</dbReference>
<evidence type="ECO:0000313" key="3">
    <source>
        <dbReference type="Proteomes" id="UP001212498"/>
    </source>
</evidence>
<protein>
    <submittedName>
        <fullName evidence="2">FxSxx-COOH system tetratricopeptide repeat protein</fullName>
    </submittedName>
</protein>
<evidence type="ECO:0000259" key="1">
    <source>
        <dbReference type="Pfam" id="PF25000"/>
    </source>
</evidence>
<dbReference type="Proteomes" id="UP001212498">
    <property type="component" value="Unassembled WGS sequence"/>
</dbReference>
<comment type="caution">
    <text evidence="2">The sequence shown here is derived from an EMBL/GenBank/DDBJ whole genome shotgun (WGS) entry which is preliminary data.</text>
</comment>
<evidence type="ECO:0000313" key="2">
    <source>
        <dbReference type="EMBL" id="MDA0642477.1"/>
    </source>
</evidence>
<dbReference type="SUPFAM" id="SSF48452">
    <property type="entry name" value="TPR-like"/>
    <property type="match status" value="2"/>
</dbReference>
<sequence length="834" mass="92051">MTEMRRRPQVWGRIPPRNKDFTGREDLLERLRQGVSGSVTAVLPTALHGLGGVGKTQIAAEYAHRYKSDYDLVWWVPSDQPMLIASSIARLAPHLDLPKANEIGVAESAEAVVEALRRGEPYDRWLLIFDNAHAPESIMQYVPDGPGGILITSRNFAWDGVVSTLTVDVFSREESRRFLDRRVPGIGGTEADALAEALGDLPLALDQAGAMQSETGMPVREYLTLLRDQTGKLLAEGRPMEYDVPLTATWALSVTTLREEQPDAVELLHLLAFFGSDPIPRDVFSTSRGTVEPPLSGILDDPLRFSRGVGALGRYALVQIDRENQTLLVHRLVQALLREDVSESERDRFRLNVQRLLAAAVPGPPDDTATWPTFARLMPHLEPSEIAGSADPAVRRPMHDMVRYLYQSGNAPGALSLAKACLEAWEADPSSDARDLCTMKRHLSVSLRFVGEYEEAFRVGSQALQDAETALGADDEETLRLTNNHCTDLRAMGRFSESFALATSAAQRHRDVFGDDNERTLRMHTSLALDLTLTSQYEEAERLLKHVYGALRDLYGTPNHPTAQIVMNNLVRVIRLRGDYAEARELGEDVYAVGVSTLGADHPTTLRAASDLAVAMRKAESGSPEVLHYAEDLVHRYRRLMGDRHPDKLAAEMALVNAYREARRIDEAMPIAELTTLAYAHVYGTDHPYAHGCRGNLALLMRLAGEHAKAHDLHEFIVTRLSELLGPTHHYTLTAVLGLAGDRAALGKLDRAVDTGERALDELRRLLGPDHPMTLGCMANLALDLSDLGRADDARAMRAEALEGIRRRLGDGHPAHQAVVNGGRLDFDFDPPPI</sequence>
<dbReference type="Gene3D" id="1.25.40.10">
    <property type="entry name" value="Tetratricopeptide repeat domain"/>
    <property type="match status" value="2"/>
</dbReference>
<gene>
    <name evidence="2" type="primary">fxsT</name>
    <name evidence="2" type="ORF">OUY24_17725</name>
</gene>
<dbReference type="RefSeq" id="WP_271277002.1">
    <property type="nucleotide sequence ID" value="NZ_BAABFD010000007.1"/>
</dbReference>
<dbReference type="NCBIfam" id="NF040586">
    <property type="entry name" value="FxSxx_TPR"/>
    <property type="match status" value="1"/>
</dbReference>
<name>A0ABT4SYZ1_9ACTN</name>
<dbReference type="InterPro" id="IPR027417">
    <property type="entry name" value="P-loop_NTPase"/>
</dbReference>
<feature type="domain" description="DUF7779" evidence="1">
    <location>
        <begin position="257"/>
        <end position="345"/>
    </location>
</feature>
<dbReference type="InterPro" id="IPR056681">
    <property type="entry name" value="DUF7779"/>
</dbReference>
<dbReference type="Pfam" id="PF13424">
    <property type="entry name" value="TPR_12"/>
    <property type="match status" value="3"/>
</dbReference>
<accession>A0ABT4SYZ1</accession>
<dbReference type="InterPro" id="IPR053137">
    <property type="entry name" value="NLR-like"/>
</dbReference>
<reference evidence="2 3" key="1">
    <citation type="submission" date="2022-11" db="EMBL/GenBank/DDBJ databases">
        <title>Nonomuraea corallina sp. nov., a new species of the genus Nonomuraea isolated from sea side sediment in Thai sea.</title>
        <authorList>
            <person name="Ngamcharungchit C."/>
            <person name="Matsumoto A."/>
            <person name="Suriyachadkun C."/>
            <person name="Panbangred W."/>
            <person name="Inahashi Y."/>
            <person name="Intra B."/>
        </authorList>
    </citation>
    <scope>NUCLEOTIDE SEQUENCE [LARGE SCALE GENOMIC DNA]</scope>
    <source>
        <strain evidence="2 3">DSM 43553</strain>
    </source>
</reference>
<organism evidence="2 3">
    <name type="scientific">Nonomuraea ferruginea</name>
    <dbReference type="NCBI Taxonomy" id="46174"/>
    <lineage>
        <taxon>Bacteria</taxon>
        <taxon>Bacillati</taxon>
        <taxon>Actinomycetota</taxon>
        <taxon>Actinomycetes</taxon>
        <taxon>Streptosporangiales</taxon>
        <taxon>Streptosporangiaceae</taxon>
        <taxon>Nonomuraea</taxon>
    </lineage>
</organism>
<dbReference type="PANTHER" id="PTHR46082">
    <property type="entry name" value="ATP/GTP-BINDING PROTEIN-RELATED"/>
    <property type="match status" value="1"/>
</dbReference>
<dbReference type="SUPFAM" id="SSF52540">
    <property type="entry name" value="P-loop containing nucleoside triphosphate hydrolases"/>
    <property type="match status" value="1"/>
</dbReference>
<dbReference type="Gene3D" id="3.40.50.300">
    <property type="entry name" value="P-loop containing nucleotide triphosphate hydrolases"/>
    <property type="match status" value="1"/>
</dbReference>
<dbReference type="PANTHER" id="PTHR46082:SF6">
    <property type="entry name" value="AAA+ ATPASE DOMAIN-CONTAINING PROTEIN-RELATED"/>
    <property type="match status" value="1"/>
</dbReference>
<dbReference type="InterPro" id="IPR011990">
    <property type="entry name" value="TPR-like_helical_dom_sf"/>
</dbReference>